<feature type="transmembrane region" description="Helical" evidence="7">
    <location>
        <begin position="28"/>
        <end position="55"/>
    </location>
</feature>
<feature type="transmembrane region" description="Helical" evidence="7">
    <location>
        <begin position="284"/>
        <end position="305"/>
    </location>
</feature>
<feature type="domain" description="ABC transmembrane type-1" evidence="8">
    <location>
        <begin position="89"/>
        <end position="305"/>
    </location>
</feature>
<dbReference type="AlphaFoldDB" id="A0A927H443"/>
<comment type="caution">
    <text evidence="9">The sequence shown here is derived from an EMBL/GenBank/DDBJ whole genome shotgun (WGS) entry which is preliminary data.</text>
</comment>
<dbReference type="Proteomes" id="UP000632125">
    <property type="component" value="Unassembled WGS sequence"/>
</dbReference>
<keyword evidence="2 7" id="KW-0813">Transport</keyword>
<keyword evidence="5 7" id="KW-1133">Transmembrane helix</keyword>
<dbReference type="EMBL" id="JACXIY010000001">
    <property type="protein sequence ID" value="MBD2867078.1"/>
    <property type="molecule type" value="Genomic_DNA"/>
</dbReference>
<keyword evidence="4 7" id="KW-0812">Transmembrane</keyword>
<evidence type="ECO:0000259" key="8">
    <source>
        <dbReference type="PROSITE" id="PS50928"/>
    </source>
</evidence>
<reference evidence="9" key="1">
    <citation type="submission" date="2020-09" db="EMBL/GenBank/DDBJ databases">
        <title>A novel bacterium of genus Paenibacillus, isolated from South China Sea.</title>
        <authorList>
            <person name="Huang H."/>
            <person name="Mo K."/>
            <person name="Hu Y."/>
        </authorList>
    </citation>
    <scope>NUCLEOTIDE SEQUENCE</scope>
    <source>
        <strain evidence="9">IB182493</strain>
    </source>
</reference>
<dbReference type="Gene3D" id="1.10.3720.10">
    <property type="entry name" value="MetI-like"/>
    <property type="match status" value="1"/>
</dbReference>
<evidence type="ECO:0000256" key="7">
    <source>
        <dbReference type="RuleBase" id="RU363032"/>
    </source>
</evidence>
<comment type="subcellular location">
    <subcellularLocation>
        <location evidence="1 7">Cell membrane</location>
        <topology evidence="1 7">Multi-pass membrane protein</topology>
    </subcellularLocation>
</comment>
<keyword evidence="6 7" id="KW-0472">Membrane</keyword>
<feature type="transmembrane region" description="Helical" evidence="7">
    <location>
        <begin position="223"/>
        <end position="248"/>
    </location>
</feature>
<feature type="transmembrane region" description="Helical" evidence="7">
    <location>
        <begin position="93"/>
        <end position="114"/>
    </location>
</feature>
<evidence type="ECO:0000256" key="5">
    <source>
        <dbReference type="ARBA" id="ARBA00022989"/>
    </source>
</evidence>
<gene>
    <name evidence="9" type="ORF">IDH41_00700</name>
</gene>
<proteinExistence type="inferred from homology"/>
<dbReference type="Pfam" id="PF00528">
    <property type="entry name" value="BPD_transp_1"/>
    <property type="match status" value="1"/>
</dbReference>
<evidence type="ECO:0000256" key="4">
    <source>
        <dbReference type="ARBA" id="ARBA00022692"/>
    </source>
</evidence>
<dbReference type="PANTHER" id="PTHR43227">
    <property type="entry name" value="BLL4140 PROTEIN"/>
    <property type="match status" value="1"/>
</dbReference>
<evidence type="ECO:0000256" key="6">
    <source>
        <dbReference type="ARBA" id="ARBA00023136"/>
    </source>
</evidence>
<name>A0A927H443_9BACL</name>
<organism evidence="9 10">
    <name type="scientific">Paenibacillus arenilitoris</name>
    <dbReference type="NCBI Taxonomy" id="2772299"/>
    <lineage>
        <taxon>Bacteria</taxon>
        <taxon>Bacillati</taxon>
        <taxon>Bacillota</taxon>
        <taxon>Bacilli</taxon>
        <taxon>Bacillales</taxon>
        <taxon>Paenibacillaceae</taxon>
        <taxon>Paenibacillus</taxon>
    </lineage>
</organism>
<sequence length="319" mass="35979">MSPIVEEAPVPVKRSRRGVFYELKKHRVLYLMSVPALILLIMFSYIPFAGIWMAFTDFNVVDGIFGSKFVGLDNFKFFFAGNGMGWKVTYNTLFINFFGIVLGIVVPVTLAILLHEIRSVAFKKLTQSMMFFPYFISWVVVGAIIYGIFSTDVGVANRILESFGMEPIRWYSEPKYWKPIIIIASVWKWSGYSSIIYMAAMSNFDESLYESAKVDGATKLQRILYLTIPMLKPAIIVLTLMSVGRIFYGDFGMIYGIVGNNPVLADEVTVIDTYVYQSMRTLGFSYSTAIGLFQSVMGLILVMLANKTAKKINDGEGLF</sequence>
<protein>
    <submittedName>
        <fullName evidence="9">Sugar ABC transporter permease</fullName>
    </submittedName>
</protein>
<dbReference type="InterPro" id="IPR035906">
    <property type="entry name" value="MetI-like_sf"/>
</dbReference>
<keyword evidence="3" id="KW-1003">Cell membrane</keyword>
<comment type="similarity">
    <text evidence="7">Belongs to the binding-protein-dependent transport system permease family.</text>
</comment>
<feature type="transmembrane region" description="Helical" evidence="7">
    <location>
        <begin position="180"/>
        <end position="202"/>
    </location>
</feature>
<dbReference type="CDD" id="cd06261">
    <property type="entry name" value="TM_PBP2"/>
    <property type="match status" value="1"/>
</dbReference>
<dbReference type="RefSeq" id="WP_190857337.1">
    <property type="nucleotide sequence ID" value="NZ_JACXIY010000001.1"/>
</dbReference>
<keyword evidence="10" id="KW-1185">Reference proteome</keyword>
<evidence type="ECO:0000256" key="3">
    <source>
        <dbReference type="ARBA" id="ARBA00022475"/>
    </source>
</evidence>
<dbReference type="PANTHER" id="PTHR43227:SF11">
    <property type="entry name" value="BLL4140 PROTEIN"/>
    <property type="match status" value="1"/>
</dbReference>
<dbReference type="InterPro" id="IPR000515">
    <property type="entry name" value="MetI-like"/>
</dbReference>
<evidence type="ECO:0000256" key="2">
    <source>
        <dbReference type="ARBA" id="ARBA00022448"/>
    </source>
</evidence>
<dbReference type="GO" id="GO:0055085">
    <property type="term" value="P:transmembrane transport"/>
    <property type="evidence" value="ECO:0007669"/>
    <property type="project" value="InterPro"/>
</dbReference>
<accession>A0A927H443</accession>
<dbReference type="PROSITE" id="PS50928">
    <property type="entry name" value="ABC_TM1"/>
    <property type="match status" value="1"/>
</dbReference>
<evidence type="ECO:0000313" key="10">
    <source>
        <dbReference type="Proteomes" id="UP000632125"/>
    </source>
</evidence>
<dbReference type="SUPFAM" id="SSF161098">
    <property type="entry name" value="MetI-like"/>
    <property type="match status" value="1"/>
</dbReference>
<dbReference type="InterPro" id="IPR050809">
    <property type="entry name" value="UgpAE/MalFG_permease"/>
</dbReference>
<feature type="transmembrane region" description="Helical" evidence="7">
    <location>
        <begin position="135"/>
        <end position="160"/>
    </location>
</feature>
<evidence type="ECO:0000256" key="1">
    <source>
        <dbReference type="ARBA" id="ARBA00004651"/>
    </source>
</evidence>
<evidence type="ECO:0000313" key="9">
    <source>
        <dbReference type="EMBL" id="MBD2867078.1"/>
    </source>
</evidence>
<dbReference type="GO" id="GO:0005886">
    <property type="term" value="C:plasma membrane"/>
    <property type="evidence" value="ECO:0007669"/>
    <property type="project" value="UniProtKB-SubCell"/>
</dbReference>